<protein>
    <submittedName>
        <fullName evidence="2">Oligosaccharide repeat unit polymerase</fullName>
    </submittedName>
</protein>
<accession>A0A1I6QN76</accession>
<feature type="transmembrane region" description="Helical" evidence="1">
    <location>
        <begin position="63"/>
        <end position="79"/>
    </location>
</feature>
<gene>
    <name evidence="2" type="ORF">SAMN04488556_1392</name>
</gene>
<feature type="transmembrane region" description="Helical" evidence="1">
    <location>
        <begin position="375"/>
        <end position="395"/>
    </location>
</feature>
<keyword evidence="1" id="KW-0812">Transmembrane</keyword>
<feature type="transmembrane region" description="Helical" evidence="1">
    <location>
        <begin position="349"/>
        <end position="368"/>
    </location>
</feature>
<proteinExistence type="predicted"/>
<feature type="transmembrane region" description="Helical" evidence="1">
    <location>
        <begin position="320"/>
        <end position="343"/>
    </location>
</feature>
<feature type="transmembrane region" description="Helical" evidence="1">
    <location>
        <begin position="219"/>
        <end position="240"/>
    </location>
</feature>
<feature type="transmembrane region" description="Helical" evidence="1">
    <location>
        <begin position="36"/>
        <end position="57"/>
    </location>
</feature>
<evidence type="ECO:0000256" key="1">
    <source>
        <dbReference type="SAM" id="Phobius"/>
    </source>
</evidence>
<keyword evidence="1" id="KW-0472">Membrane</keyword>
<keyword evidence="1" id="KW-1133">Transmembrane helix</keyword>
<dbReference type="EMBL" id="FOZS01000001">
    <property type="protein sequence ID" value="SFS53889.1"/>
    <property type="molecule type" value="Genomic_DNA"/>
</dbReference>
<dbReference type="NCBIfam" id="TIGR04370">
    <property type="entry name" value="glyco_rpt_poly"/>
    <property type="match status" value="1"/>
</dbReference>
<evidence type="ECO:0000313" key="3">
    <source>
        <dbReference type="Proteomes" id="UP000199199"/>
    </source>
</evidence>
<feature type="transmembrane region" description="Helical" evidence="1">
    <location>
        <begin position="100"/>
        <end position="119"/>
    </location>
</feature>
<feature type="transmembrane region" description="Helical" evidence="1">
    <location>
        <begin position="6"/>
        <end position="24"/>
    </location>
</feature>
<name>A0A1I6QN76_9EURY</name>
<organism evidence="2 3">
    <name type="scientific">Halostagnicola kamekurae</name>
    <dbReference type="NCBI Taxonomy" id="619731"/>
    <lineage>
        <taxon>Archaea</taxon>
        <taxon>Methanobacteriati</taxon>
        <taxon>Methanobacteriota</taxon>
        <taxon>Stenosarchaea group</taxon>
        <taxon>Halobacteria</taxon>
        <taxon>Halobacteriales</taxon>
        <taxon>Natrialbaceae</taxon>
        <taxon>Halostagnicola</taxon>
    </lineage>
</organism>
<feature type="transmembrane region" description="Helical" evidence="1">
    <location>
        <begin position="150"/>
        <end position="169"/>
    </location>
</feature>
<reference evidence="3" key="1">
    <citation type="submission" date="2016-10" db="EMBL/GenBank/DDBJ databases">
        <authorList>
            <person name="Varghese N."/>
            <person name="Submissions S."/>
        </authorList>
    </citation>
    <scope>NUCLEOTIDE SEQUENCE [LARGE SCALE GENOMIC DNA]</scope>
    <source>
        <strain evidence="3">DSM 22427</strain>
    </source>
</reference>
<dbReference type="Proteomes" id="UP000199199">
    <property type="component" value="Unassembled WGS sequence"/>
</dbReference>
<dbReference type="RefSeq" id="WP_092902946.1">
    <property type="nucleotide sequence ID" value="NZ_FOZS01000001.1"/>
</dbReference>
<keyword evidence="3" id="KW-1185">Reference proteome</keyword>
<evidence type="ECO:0000313" key="2">
    <source>
        <dbReference type="EMBL" id="SFS53889.1"/>
    </source>
</evidence>
<feature type="transmembrane region" description="Helical" evidence="1">
    <location>
        <begin position="181"/>
        <end position="207"/>
    </location>
</feature>
<sequence length="412" mass="45372">MDPDTAFIDLLLLVTLVAYAVVFSHSVIRDNILNPANVLAGAMIAPLVTAVGTSAGVRPETEVIWLLFTFLFLLGYTLTKHTSNVIKFHGENTHRAWFDPRIIAVFLSLGLLGFVLGAINTYEIAQSGPRGVLYNIRAGRTKQHVDLGTASYLLPFLHVGVLMMIVRGFRARQYAVFAGFWLMSVGFTLARTKLLLCLLALTTAIYYRKTILDGYRVGVKPVVSLVAIFGGGFVLMGSVLNKLDGGPLSGILFYFTIPITTFDKSIRPLGRCTDSVFDATALYPFNRILQKLGLSNTLEYQCGVPKGVAKSMLAIPYLDFGPLGLVVVPVVIGLVYGLVFAQVKRGNPYMIAFYSLFVFPLAISFYGYDFNRVIWPYYLLIFAGVYVIGGPLQAIRNQVVDSEVENEEKSVE</sequence>
<dbReference type="AlphaFoldDB" id="A0A1I6QN76"/>